<evidence type="ECO:0000259" key="1">
    <source>
        <dbReference type="PROSITE" id="PS51192"/>
    </source>
</evidence>
<dbReference type="GO" id="GO:0005524">
    <property type="term" value="F:ATP binding"/>
    <property type="evidence" value="ECO:0007669"/>
    <property type="project" value="InterPro"/>
</dbReference>
<reference evidence="3 4" key="1">
    <citation type="submission" date="2017-04" db="EMBL/GenBank/DDBJ databases">
        <authorList>
            <person name="Afonso C.L."/>
            <person name="Miller P.J."/>
            <person name="Scott M.A."/>
            <person name="Spackman E."/>
            <person name="Goraichik I."/>
            <person name="Dimitrov K.M."/>
            <person name="Suarez D.L."/>
            <person name="Swayne D.E."/>
        </authorList>
    </citation>
    <scope>NUCLEOTIDE SEQUENCE [LARGE SCALE GENOMIC DNA]</scope>
    <source>
        <strain evidence="3 4">CGMCC 1.10972</strain>
    </source>
</reference>
<dbReference type="Proteomes" id="UP000192656">
    <property type="component" value="Unassembled WGS sequence"/>
</dbReference>
<dbReference type="GO" id="GO:0016787">
    <property type="term" value="F:hydrolase activity"/>
    <property type="evidence" value="ECO:0007669"/>
    <property type="project" value="InterPro"/>
</dbReference>
<accession>A0A1W1Z2Y1</accession>
<gene>
    <name evidence="3" type="ORF">SAMN06297251_102116</name>
</gene>
<dbReference type="GO" id="GO:0005829">
    <property type="term" value="C:cytosol"/>
    <property type="evidence" value="ECO:0007669"/>
    <property type="project" value="TreeGrafter"/>
</dbReference>
<dbReference type="GO" id="GO:0003677">
    <property type="term" value="F:DNA binding"/>
    <property type="evidence" value="ECO:0007669"/>
    <property type="project" value="InterPro"/>
</dbReference>
<dbReference type="OrthoDB" id="5194627at2"/>
<name>A0A1W1Z2Y1_9HYPH</name>
<organism evidence="3 4">
    <name type="scientific">Fulvimarina manganoxydans</name>
    <dbReference type="NCBI Taxonomy" id="937218"/>
    <lineage>
        <taxon>Bacteria</taxon>
        <taxon>Pseudomonadati</taxon>
        <taxon>Pseudomonadota</taxon>
        <taxon>Alphaproteobacteria</taxon>
        <taxon>Hyphomicrobiales</taxon>
        <taxon>Aurantimonadaceae</taxon>
        <taxon>Fulvimarina</taxon>
    </lineage>
</organism>
<dbReference type="PANTHER" id="PTHR47396:SF1">
    <property type="entry name" value="ATP-DEPENDENT HELICASE IRC3-RELATED"/>
    <property type="match status" value="1"/>
</dbReference>
<dbReference type="RefSeq" id="WP_084408578.1">
    <property type="nucleotide sequence ID" value="NZ_FWXR01000002.1"/>
</dbReference>
<evidence type="ECO:0000313" key="3">
    <source>
        <dbReference type="EMBL" id="SMC42746.1"/>
    </source>
</evidence>
<dbReference type="InterPro" id="IPR006935">
    <property type="entry name" value="Helicase/UvrB_N"/>
</dbReference>
<evidence type="ECO:0000313" key="4">
    <source>
        <dbReference type="Proteomes" id="UP000192656"/>
    </source>
</evidence>
<dbReference type="SMART" id="SM00490">
    <property type="entry name" value="HELICc"/>
    <property type="match status" value="1"/>
</dbReference>
<dbReference type="Gene3D" id="3.40.50.300">
    <property type="entry name" value="P-loop containing nucleotide triphosphate hydrolases"/>
    <property type="match status" value="2"/>
</dbReference>
<evidence type="ECO:0000259" key="2">
    <source>
        <dbReference type="PROSITE" id="PS51194"/>
    </source>
</evidence>
<dbReference type="STRING" id="937218.SAMN06297251_102116"/>
<feature type="domain" description="Helicase C-terminal" evidence="2">
    <location>
        <begin position="235"/>
        <end position="387"/>
    </location>
</feature>
<dbReference type="Pfam" id="PF04851">
    <property type="entry name" value="ResIII"/>
    <property type="match status" value="1"/>
</dbReference>
<dbReference type="SUPFAM" id="SSF52540">
    <property type="entry name" value="P-loop containing nucleoside triphosphate hydrolases"/>
    <property type="match status" value="1"/>
</dbReference>
<dbReference type="InterPro" id="IPR014001">
    <property type="entry name" value="Helicase_ATP-bd"/>
</dbReference>
<dbReference type="InterPro" id="IPR027417">
    <property type="entry name" value="P-loop_NTPase"/>
</dbReference>
<dbReference type="EMBL" id="FWXR01000002">
    <property type="protein sequence ID" value="SMC42746.1"/>
    <property type="molecule type" value="Genomic_DNA"/>
</dbReference>
<feature type="domain" description="Helicase ATP-binding" evidence="1">
    <location>
        <begin position="28"/>
        <end position="159"/>
    </location>
</feature>
<keyword evidence="4" id="KW-1185">Reference proteome</keyword>
<dbReference type="Pfam" id="PF00271">
    <property type="entry name" value="Helicase_C"/>
    <property type="match status" value="1"/>
</dbReference>
<dbReference type="InterPro" id="IPR050742">
    <property type="entry name" value="Helicase_Restrict-Modif_Enz"/>
</dbReference>
<proteinExistence type="predicted"/>
<dbReference type="PANTHER" id="PTHR47396">
    <property type="entry name" value="TYPE I RESTRICTION ENZYME ECOKI R PROTEIN"/>
    <property type="match status" value="1"/>
</dbReference>
<dbReference type="AlphaFoldDB" id="A0A1W1Z2Y1"/>
<protein>
    <submittedName>
        <fullName evidence="3">DNA repair protein RadD</fullName>
    </submittedName>
</protein>
<dbReference type="PROSITE" id="PS51192">
    <property type="entry name" value="HELICASE_ATP_BIND_1"/>
    <property type="match status" value="1"/>
</dbReference>
<sequence length="547" mass="59846">MTLTLRPYQRKSLDALYGYWETERGSPLIVLPTGAGKSLVIAKMVEELLAQFPDLRVAIVTHSKELIVQNYRELIGLWPAAPAGIYSASVGRRETHSRILFCGVQSVYNKVDLIGPRDLIIVDEAHLIPRDSSTMYGKFFANMAEITADMRVCGLTATPYRMDSGLLAEGPGAMFDRIVYEANVGDLIEGEYLSPLISKASAAQIDLNGIGTRAGDFISSDMERAAMADGLVERAVAELVAYGQDRRAWLAFCSGVDHATAVRDAIRAHGIAAETVHGAMKQGERNGVIERFRRGEIRCLTSVNVLSIGFNVPHVDLVALMRGTKSTGMYVQQVGRGFRRAPGKENALILDFASVIRMHGPVDAVSVLPKKKGAKGETEKVTVNDVRAKECPDCESLAALNARTCKVCGHEWQIEVKPSHEAEADATTGILSSEKVPPQSIPVLRWDWKRWKKEGSPDSVRITYVAGLNTYIEWVCPEHGGRAGEKAANWWSEHGGDMPPPRDADEALERRGEATLPATITVRPAKHNPRYFDIVGRSFAAAQGRAA</sequence>
<dbReference type="PROSITE" id="PS51194">
    <property type="entry name" value="HELICASE_CTER"/>
    <property type="match status" value="1"/>
</dbReference>
<dbReference type="SMART" id="SM00487">
    <property type="entry name" value="DEXDc"/>
    <property type="match status" value="1"/>
</dbReference>
<dbReference type="InterPro" id="IPR001650">
    <property type="entry name" value="Helicase_C-like"/>
</dbReference>